<dbReference type="GO" id="GO:0010628">
    <property type="term" value="P:positive regulation of gene expression"/>
    <property type="evidence" value="ECO:0007669"/>
    <property type="project" value="TreeGrafter"/>
</dbReference>
<evidence type="ECO:0000256" key="9">
    <source>
        <dbReference type="ARBA" id="ARBA00031968"/>
    </source>
</evidence>
<proteinExistence type="inferred from homology"/>
<dbReference type="GO" id="GO:0006357">
    <property type="term" value="P:regulation of transcription by RNA polymerase II"/>
    <property type="evidence" value="ECO:0007669"/>
    <property type="project" value="InterPro"/>
</dbReference>
<evidence type="ECO:0000256" key="6">
    <source>
        <dbReference type="ARBA" id="ARBA00023163"/>
    </source>
</evidence>
<evidence type="ECO:0000256" key="7">
    <source>
        <dbReference type="ARBA" id="ARBA00023242"/>
    </source>
</evidence>
<dbReference type="Proteomes" id="UP001066276">
    <property type="component" value="Chromosome 12"/>
</dbReference>
<dbReference type="PROSITE" id="PS51319">
    <property type="entry name" value="TFIIS_N"/>
    <property type="match status" value="1"/>
</dbReference>
<comment type="similarity">
    <text evidence="2">Belongs to the Mediator complex subunit 26 family.</text>
</comment>
<dbReference type="InterPro" id="IPR003617">
    <property type="entry name" value="TFIIS/CRSP70_N_sub"/>
</dbReference>
<dbReference type="Pfam" id="PF15693">
    <property type="entry name" value="Med26_C"/>
    <property type="match status" value="1"/>
</dbReference>
<dbReference type="SUPFAM" id="SSF47676">
    <property type="entry name" value="Conserved domain common to transcription factors TFIIS, elongin A, CRSP70"/>
    <property type="match status" value="1"/>
</dbReference>
<keyword evidence="6" id="KW-0804">Transcription</keyword>
<keyword evidence="7 10" id="KW-0539">Nucleus</keyword>
<dbReference type="CDD" id="cd00183">
    <property type="entry name" value="TFIIS_I"/>
    <property type="match status" value="1"/>
</dbReference>
<dbReference type="PANTHER" id="PTHR15201">
    <property type="entry name" value="CRSP70"/>
    <property type="match status" value="1"/>
</dbReference>
<evidence type="ECO:0000256" key="10">
    <source>
        <dbReference type="PROSITE-ProRule" id="PRU00649"/>
    </source>
</evidence>
<feature type="region of interest" description="Disordered" evidence="11">
    <location>
        <begin position="93"/>
        <end position="407"/>
    </location>
</feature>
<feature type="domain" description="TFIIS N-terminal" evidence="12">
    <location>
        <begin position="10"/>
        <end position="87"/>
    </location>
</feature>
<dbReference type="AlphaFoldDB" id="A0AAV7L3K2"/>
<evidence type="ECO:0000256" key="3">
    <source>
        <dbReference type="ARBA" id="ARBA00019686"/>
    </source>
</evidence>
<dbReference type="SMART" id="SM00509">
    <property type="entry name" value="TFS2N"/>
    <property type="match status" value="1"/>
</dbReference>
<keyword evidence="5" id="KW-0010">Activator</keyword>
<dbReference type="GO" id="GO:0003712">
    <property type="term" value="F:transcription coregulator activity"/>
    <property type="evidence" value="ECO:0007669"/>
    <property type="project" value="TreeGrafter"/>
</dbReference>
<protein>
    <recommendedName>
        <fullName evidence="3">Mediator of RNA polymerase II transcription subunit 26</fullName>
    </recommendedName>
    <alternativeName>
        <fullName evidence="8">Cofactor required for Sp1 transcriptional activation subunit 7</fullName>
    </alternativeName>
    <alternativeName>
        <fullName evidence="9">Mediator complex subunit 26</fullName>
    </alternativeName>
</protein>
<organism evidence="13 14">
    <name type="scientific">Pleurodeles waltl</name>
    <name type="common">Iberian ribbed newt</name>
    <dbReference type="NCBI Taxonomy" id="8319"/>
    <lineage>
        <taxon>Eukaryota</taxon>
        <taxon>Metazoa</taxon>
        <taxon>Chordata</taxon>
        <taxon>Craniata</taxon>
        <taxon>Vertebrata</taxon>
        <taxon>Euteleostomi</taxon>
        <taxon>Amphibia</taxon>
        <taxon>Batrachia</taxon>
        <taxon>Caudata</taxon>
        <taxon>Salamandroidea</taxon>
        <taxon>Salamandridae</taxon>
        <taxon>Pleurodelinae</taxon>
        <taxon>Pleurodeles</taxon>
    </lineage>
</organism>
<comment type="subcellular location">
    <subcellularLocation>
        <location evidence="1 10">Nucleus</location>
    </subcellularLocation>
</comment>
<dbReference type="GO" id="GO:0005654">
    <property type="term" value="C:nucleoplasm"/>
    <property type="evidence" value="ECO:0007669"/>
    <property type="project" value="UniProtKB-ARBA"/>
</dbReference>
<dbReference type="GO" id="GO:0070847">
    <property type="term" value="C:core mediator complex"/>
    <property type="evidence" value="ECO:0007669"/>
    <property type="project" value="TreeGrafter"/>
</dbReference>
<reference evidence="13" key="1">
    <citation type="journal article" date="2022" name="bioRxiv">
        <title>Sequencing and chromosome-scale assembly of the giantPleurodeles waltlgenome.</title>
        <authorList>
            <person name="Brown T."/>
            <person name="Elewa A."/>
            <person name="Iarovenko S."/>
            <person name="Subramanian E."/>
            <person name="Araus A.J."/>
            <person name="Petzold A."/>
            <person name="Susuki M."/>
            <person name="Suzuki K.-i.T."/>
            <person name="Hayashi T."/>
            <person name="Toyoda A."/>
            <person name="Oliveira C."/>
            <person name="Osipova E."/>
            <person name="Leigh N.D."/>
            <person name="Simon A."/>
            <person name="Yun M.H."/>
        </authorList>
    </citation>
    <scope>NUCLEOTIDE SEQUENCE</scope>
    <source>
        <strain evidence="13">20211129_DDA</strain>
        <tissue evidence="13">Liver</tissue>
    </source>
</reference>
<dbReference type="PANTHER" id="PTHR15201:SF1">
    <property type="entry name" value="MEDIATOR OF RNA POLYMERASE II TRANSCRIPTION SUBUNIT 26"/>
    <property type="match status" value="1"/>
</dbReference>
<keyword evidence="14" id="KW-1185">Reference proteome</keyword>
<dbReference type="Pfam" id="PF15694">
    <property type="entry name" value="Med26_M"/>
    <property type="match status" value="1"/>
</dbReference>
<dbReference type="InterPro" id="IPR035441">
    <property type="entry name" value="TFIIS/LEDGF_dom_sf"/>
</dbReference>
<dbReference type="FunFam" id="1.20.930.10:FF:000008">
    <property type="entry name" value="mediator of RNA polymerase II transcription subunit 26"/>
    <property type="match status" value="1"/>
</dbReference>
<feature type="compositionally biased region" description="Basic residues" evidence="11">
    <location>
        <begin position="397"/>
        <end position="406"/>
    </location>
</feature>
<dbReference type="Gene3D" id="1.20.930.10">
    <property type="entry name" value="Conserved domain common to transcription factors TFIIS, elongin A, CRSP70"/>
    <property type="match status" value="1"/>
</dbReference>
<feature type="compositionally biased region" description="Polar residues" evidence="11">
    <location>
        <begin position="229"/>
        <end position="243"/>
    </location>
</feature>
<evidence type="ECO:0000256" key="4">
    <source>
        <dbReference type="ARBA" id="ARBA00023015"/>
    </source>
</evidence>
<gene>
    <name evidence="13" type="ORF">NDU88_005742</name>
</gene>
<accession>A0AAV7L3K2</accession>
<comment type="caution">
    <text evidence="13">The sequence shown here is derived from an EMBL/GenBank/DDBJ whole genome shotgun (WGS) entry which is preliminary data.</text>
</comment>
<evidence type="ECO:0000313" key="14">
    <source>
        <dbReference type="Proteomes" id="UP001066276"/>
    </source>
</evidence>
<evidence type="ECO:0000256" key="8">
    <source>
        <dbReference type="ARBA" id="ARBA00030125"/>
    </source>
</evidence>
<dbReference type="InterPro" id="IPR031416">
    <property type="entry name" value="Med26_C"/>
</dbReference>
<sequence>MTAAPATPQQIRDRLLQAIDAQSNIKNMVAVLEVISSLEKFPITKEALEETRLGKLINDVRKKTKNEDLAKRAKKLLRNWQKLIEPVIQGDAVPNRVPIPPGSANGGAPMCKQEPLPVTTPVGTKPVQELKSRNDIQRLNSPKSDKVGTRKRKGDHKDGLQAPPSKVSKTSHEPVQNSSPPTNGIGGSPESPFPTPPDGSLLSGGDRGRAEQSENDKHSKIPVNAVRPHTSSPGLVKPSNTSLLKAAVLQQHEKAEGTVLHQPKSPRGSSCSPRTTRQEALGRQHTSYAPKGSLSSPSQRTHCTEGAQAASPLCVSQPFTPPMQSKRLESASPLRQEQGTPEGPHWHGAGTPQPHTPHGSKTTGGPSSGEMLMARVGLSPDSSKMDSDDPASGPDSKKKHKSRAKDHHMVNLEGPVVEGSGRGSVKLKERKLTFDPLTGQIKPLTQKDFLQTESPALVEQHRTEVDTPDPKTNLQSPFEHTNWKELSKNEIIRSYINTQQNVLGISNAQIPGAHYFMSECLKEEESTKREARKTHVLVPNSFPTDLPGLTREVTNADITRIHEQHWPGVNGFHDTQGNWYDWTQCISLDPHGDDGRLSILPYVCLD</sequence>
<evidence type="ECO:0000259" key="12">
    <source>
        <dbReference type="PROSITE" id="PS51319"/>
    </source>
</evidence>
<feature type="compositionally biased region" description="Basic and acidic residues" evidence="11">
    <location>
        <begin position="206"/>
        <end position="219"/>
    </location>
</feature>
<dbReference type="GO" id="GO:0016592">
    <property type="term" value="C:mediator complex"/>
    <property type="evidence" value="ECO:0007669"/>
    <property type="project" value="InterPro"/>
</dbReference>
<keyword evidence="4" id="KW-0805">Transcription regulation</keyword>
<dbReference type="EMBL" id="JANPWB010000016">
    <property type="protein sequence ID" value="KAJ1085612.1"/>
    <property type="molecule type" value="Genomic_DNA"/>
</dbReference>
<evidence type="ECO:0000256" key="5">
    <source>
        <dbReference type="ARBA" id="ARBA00023159"/>
    </source>
</evidence>
<evidence type="ECO:0000256" key="11">
    <source>
        <dbReference type="SAM" id="MobiDB-lite"/>
    </source>
</evidence>
<dbReference type="InterPro" id="IPR017923">
    <property type="entry name" value="TFIIS_N"/>
</dbReference>
<feature type="compositionally biased region" description="Polar residues" evidence="11">
    <location>
        <begin position="173"/>
        <end position="182"/>
    </location>
</feature>
<evidence type="ECO:0000256" key="2">
    <source>
        <dbReference type="ARBA" id="ARBA00009681"/>
    </source>
</evidence>
<dbReference type="InterPro" id="IPR031417">
    <property type="entry name" value="Med26_Mid"/>
</dbReference>
<dbReference type="Pfam" id="PF08711">
    <property type="entry name" value="Med26"/>
    <property type="match status" value="1"/>
</dbReference>
<name>A0AAV7L3K2_PLEWA</name>
<evidence type="ECO:0000256" key="1">
    <source>
        <dbReference type="ARBA" id="ARBA00004123"/>
    </source>
</evidence>
<evidence type="ECO:0000313" key="13">
    <source>
        <dbReference type="EMBL" id="KAJ1085612.1"/>
    </source>
</evidence>
<dbReference type="InterPro" id="IPR042376">
    <property type="entry name" value="MED26"/>
</dbReference>